<protein>
    <recommendedName>
        <fullName evidence="3">Rha family transcriptional regulator</fullName>
    </recommendedName>
</protein>
<proteinExistence type="predicted"/>
<dbReference type="RefSeq" id="WP_120710556.1">
    <property type="nucleotide sequence ID" value="NZ_RBCJ01000001.1"/>
</dbReference>
<dbReference type="AlphaFoldDB" id="A0A3B0CGC6"/>
<sequence length="152" mass="18122">MKLLLCDQIKQYKLILGQINMEGLELYDIGQITSNQIADITGKRHNDVMRDIRVMESRLASAELRSLWKSSSYIDKQGKSRINYTLSKRGSLLLASRYDVNINLELIKRWEILEMREALRNKEEKEYLRSQAMRLYWEARPEEYRAFINCRE</sequence>
<evidence type="ECO:0000313" key="1">
    <source>
        <dbReference type="EMBL" id="RKN83349.1"/>
    </source>
</evidence>
<dbReference type="Pfam" id="PF09669">
    <property type="entry name" value="Phage_pRha"/>
    <property type="match status" value="1"/>
</dbReference>
<name>A0A3B0CGC6_9FLAO</name>
<dbReference type="InterPro" id="IPR014054">
    <property type="entry name" value="Phage_regulatory_Rha"/>
</dbReference>
<dbReference type="EMBL" id="RBCJ01000001">
    <property type="protein sequence ID" value="RKN83349.1"/>
    <property type="molecule type" value="Genomic_DNA"/>
</dbReference>
<dbReference type="Proteomes" id="UP000276603">
    <property type="component" value="Unassembled WGS sequence"/>
</dbReference>
<evidence type="ECO:0000313" key="2">
    <source>
        <dbReference type="Proteomes" id="UP000276603"/>
    </source>
</evidence>
<organism evidence="1 2">
    <name type="scientific">Ulvibacterium marinum</name>
    <dbReference type="NCBI Taxonomy" id="2419782"/>
    <lineage>
        <taxon>Bacteria</taxon>
        <taxon>Pseudomonadati</taxon>
        <taxon>Bacteroidota</taxon>
        <taxon>Flavobacteriia</taxon>
        <taxon>Flavobacteriales</taxon>
        <taxon>Flavobacteriaceae</taxon>
        <taxon>Ulvibacterium</taxon>
    </lineage>
</organism>
<accession>A0A3B0CGC6</accession>
<keyword evidence="2" id="KW-1185">Reference proteome</keyword>
<reference evidence="1 2" key="1">
    <citation type="submission" date="2018-10" db="EMBL/GenBank/DDBJ databases">
        <title>Ulvibacterium marinum gen. nov., sp. nov., a novel marine bacterium of the family Flavobacteriaceae, isolated from a culture of the green alga Ulva prolifera.</title>
        <authorList>
            <person name="Zhang Z."/>
        </authorList>
    </citation>
    <scope>NUCLEOTIDE SEQUENCE [LARGE SCALE GENOMIC DNA]</scope>
    <source>
        <strain evidence="1 2">CCMM003</strain>
    </source>
</reference>
<evidence type="ECO:0008006" key="3">
    <source>
        <dbReference type="Google" id="ProtNLM"/>
    </source>
</evidence>
<dbReference type="OrthoDB" id="1078540at2"/>
<gene>
    <name evidence="1" type="ORF">D7Z94_05865</name>
</gene>
<comment type="caution">
    <text evidence="1">The sequence shown here is derived from an EMBL/GenBank/DDBJ whole genome shotgun (WGS) entry which is preliminary data.</text>
</comment>